<keyword evidence="1" id="KW-0472">Membrane</keyword>
<comment type="caution">
    <text evidence="2">The sequence shown here is derived from an EMBL/GenBank/DDBJ whole genome shotgun (WGS) entry which is preliminary data.</text>
</comment>
<gene>
    <name evidence="2" type="ORF">B0J12DRAFT_754556</name>
</gene>
<evidence type="ECO:0000313" key="2">
    <source>
        <dbReference type="EMBL" id="KAH7049360.1"/>
    </source>
</evidence>
<evidence type="ECO:0000313" key="3">
    <source>
        <dbReference type="Proteomes" id="UP000774617"/>
    </source>
</evidence>
<organism evidence="2 3">
    <name type="scientific">Macrophomina phaseolina</name>
    <dbReference type="NCBI Taxonomy" id="35725"/>
    <lineage>
        <taxon>Eukaryota</taxon>
        <taxon>Fungi</taxon>
        <taxon>Dikarya</taxon>
        <taxon>Ascomycota</taxon>
        <taxon>Pezizomycotina</taxon>
        <taxon>Dothideomycetes</taxon>
        <taxon>Dothideomycetes incertae sedis</taxon>
        <taxon>Botryosphaeriales</taxon>
        <taxon>Botryosphaeriaceae</taxon>
        <taxon>Macrophomina</taxon>
    </lineage>
</organism>
<dbReference type="Proteomes" id="UP000774617">
    <property type="component" value="Unassembled WGS sequence"/>
</dbReference>
<feature type="transmembrane region" description="Helical" evidence="1">
    <location>
        <begin position="27"/>
        <end position="51"/>
    </location>
</feature>
<keyword evidence="1" id="KW-1133">Transmembrane helix</keyword>
<name>A0ABQ8G9Y4_9PEZI</name>
<evidence type="ECO:0000256" key="1">
    <source>
        <dbReference type="SAM" id="Phobius"/>
    </source>
</evidence>
<sequence length="195" mass="21992">MTEKQRLVDHFGEPNFLVEMVHSTEEVFNDIATCMSVLGTLFVLSGVYLSCWLSMTRKQSWNVASMAALSTFLIFTAETMVRLIRAVACIPPGEHTNGSCWVPKELLALVIVFSLVVEDSLFLDALLLDCTLQMPYNTKFALKASIMAMNSAHAIVVPRYYGRLSGEPFFRNKRKTSDMEIADWLIVYTFSAQRT</sequence>
<accession>A0ABQ8G9Y4</accession>
<keyword evidence="1" id="KW-0812">Transmembrane</keyword>
<dbReference type="EMBL" id="JAGTJR010000014">
    <property type="protein sequence ID" value="KAH7049360.1"/>
    <property type="molecule type" value="Genomic_DNA"/>
</dbReference>
<protein>
    <submittedName>
        <fullName evidence="2">Uncharacterized protein</fullName>
    </submittedName>
</protein>
<feature type="transmembrane region" description="Helical" evidence="1">
    <location>
        <begin position="63"/>
        <end position="86"/>
    </location>
</feature>
<reference evidence="2 3" key="1">
    <citation type="journal article" date="2021" name="Nat. Commun.">
        <title>Genetic determinants of endophytism in the Arabidopsis root mycobiome.</title>
        <authorList>
            <person name="Mesny F."/>
            <person name="Miyauchi S."/>
            <person name="Thiergart T."/>
            <person name="Pickel B."/>
            <person name="Atanasova L."/>
            <person name="Karlsson M."/>
            <person name="Huettel B."/>
            <person name="Barry K.W."/>
            <person name="Haridas S."/>
            <person name="Chen C."/>
            <person name="Bauer D."/>
            <person name="Andreopoulos W."/>
            <person name="Pangilinan J."/>
            <person name="LaButti K."/>
            <person name="Riley R."/>
            <person name="Lipzen A."/>
            <person name="Clum A."/>
            <person name="Drula E."/>
            <person name="Henrissat B."/>
            <person name="Kohler A."/>
            <person name="Grigoriev I.V."/>
            <person name="Martin F.M."/>
            <person name="Hacquard S."/>
        </authorList>
    </citation>
    <scope>NUCLEOTIDE SEQUENCE [LARGE SCALE GENOMIC DNA]</scope>
    <source>
        <strain evidence="2 3">MPI-SDFR-AT-0080</strain>
    </source>
</reference>
<proteinExistence type="predicted"/>
<keyword evidence="3" id="KW-1185">Reference proteome</keyword>